<dbReference type="OrthoDB" id="9814580at2"/>
<keyword evidence="4" id="KW-0963">Cytoplasm</keyword>
<evidence type="ECO:0000256" key="7">
    <source>
        <dbReference type="ARBA" id="ARBA00022695"/>
    </source>
</evidence>
<dbReference type="GO" id="GO:0005524">
    <property type="term" value="F:ATP binding"/>
    <property type="evidence" value="ECO:0007669"/>
    <property type="project" value="UniProtKB-KW"/>
</dbReference>
<comment type="similarity">
    <text evidence="2">Belongs to the SUA5 family.</text>
</comment>
<dbReference type="PANTHER" id="PTHR17490:SF16">
    <property type="entry name" value="THREONYLCARBAMOYL-AMP SYNTHASE"/>
    <property type="match status" value="1"/>
</dbReference>
<keyword evidence="5" id="KW-0808">Transferase</keyword>
<dbReference type="NCBIfam" id="TIGR00057">
    <property type="entry name" value="L-threonylcarbamoyladenylate synthase"/>
    <property type="match status" value="1"/>
</dbReference>
<dbReference type="EMBL" id="AP012204">
    <property type="protein sequence ID" value="BAK36038.1"/>
    <property type="molecule type" value="Genomic_DNA"/>
</dbReference>
<evidence type="ECO:0000313" key="14">
    <source>
        <dbReference type="EMBL" id="BAK36038.1"/>
    </source>
</evidence>
<feature type="domain" description="YrdC-like" evidence="13">
    <location>
        <begin position="21"/>
        <end position="209"/>
    </location>
</feature>
<comment type="subcellular location">
    <subcellularLocation>
        <location evidence="1">Cytoplasm</location>
    </subcellularLocation>
</comment>
<dbReference type="GO" id="GO:0003725">
    <property type="term" value="F:double-stranded RNA binding"/>
    <property type="evidence" value="ECO:0007669"/>
    <property type="project" value="InterPro"/>
</dbReference>
<dbReference type="PROSITE" id="PS51163">
    <property type="entry name" value="YRDC"/>
    <property type="match status" value="1"/>
</dbReference>
<evidence type="ECO:0000256" key="11">
    <source>
        <dbReference type="ARBA" id="ARBA00048366"/>
    </source>
</evidence>
<dbReference type="eggNOG" id="COG0009">
    <property type="taxonomic scope" value="Bacteria"/>
</dbReference>
<evidence type="ECO:0000256" key="8">
    <source>
        <dbReference type="ARBA" id="ARBA00022741"/>
    </source>
</evidence>
<evidence type="ECO:0000259" key="13">
    <source>
        <dbReference type="PROSITE" id="PS51163"/>
    </source>
</evidence>
<dbReference type="KEGG" id="mph:MLP_30240"/>
<keyword evidence="6" id="KW-0819">tRNA processing</keyword>
<feature type="compositionally biased region" description="Low complexity" evidence="12">
    <location>
        <begin position="284"/>
        <end position="294"/>
    </location>
</feature>
<evidence type="ECO:0000256" key="4">
    <source>
        <dbReference type="ARBA" id="ARBA00022490"/>
    </source>
</evidence>
<dbReference type="GO" id="GO:0000049">
    <property type="term" value="F:tRNA binding"/>
    <property type="evidence" value="ECO:0007669"/>
    <property type="project" value="TreeGrafter"/>
</dbReference>
<evidence type="ECO:0000256" key="10">
    <source>
        <dbReference type="ARBA" id="ARBA00029774"/>
    </source>
</evidence>
<dbReference type="SUPFAM" id="SSF55821">
    <property type="entry name" value="YrdC/RibB"/>
    <property type="match status" value="1"/>
</dbReference>
<sequence length="294" mass="30904">MVTSDEELVLQVSGVSESEYEQALLSADAAVQAGEAVAFPTDTVYGVGVDAFNDDAVSHLRALRVQDAEVPVTVLISDGSLLRALAVEIPDAANDLIRKHWPGPLTIICRPQPTLRLGSVIVANTIALRVPDSPIAQDLLRRTGPMAVSSANISGLPPSLTCDDALGQLGANVSVYLDGGRLGDDGQPASTIVDFTQADHGQILRRGALTRAVLAEILPEIEDLVEDDEEEDPFSPEPDPTEDGVVEVADMDLGEVEDEPAEVAPVETDSAEVETGDAEDDPARSAADPADPKD</sequence>
<gene>
    <name evidence="14" type="ordered locus">MLP_30240</name>
</gene>
<evidence type="ECO:0000256" key="9">
    <source>
        <dbReference type="ARBA" id="ARBA00022840"/>
    </source>
</evidence>
<dbReference type="InterPro" id="IPR017945">
    <property type="entry name" value="DHBP_synth_RibB-like_a/b_dom"/>
</dbReference>
<dbReference type="Proteomes" id="UP000007947">
    <property type="component" value="Chromosome"/>
</dbReference>
<dbReference type="Gene3D" id="3.90.870.10">
    <property type="entry name" value="DHBP synthase"/>
    <property type="match status" value="1"/>
</dbReference>
<evidence type="ECO:0000256" key="6">
    <source>
        <dbReference type="ARBA" id="ARBA00022694"/>
    </source>
</evidence>
<dbReference type="STRING" id="1032480.MLP_30240"/>
<evidence type="ECO:0000256" key="5">
    <source>
        <dbReference type="ARBA" id="ARBA00022679"/>
    </source>
</evidence>
<evidence type="ECO:0000256" key="12">
    <source>
        <dbReference type="SAM" id="MobiDB-lite"/>
    </source>
</evidence>
<proteinExistence type="inferred from homology"/>
<feature type="compositionally biased region" description="Acidic residues" evidence="12">
    <location>
        <begin position="222"/>
        <end position="261"/>
    </location>
</feature>
<feature type="region of interest" description="Disordered" evidence="12">
    <location>
        <begin position="222"/>
        <end position="294"/>
    </location>
</feature>
<dbReference type="GO" id="GO:0008033">
    <property type="term" value="P:tRNA processing"/>
    <property type="evidence" value="ECO:0007669"/>
    <property type="project" value="UniProtKB-KW"/>
</dbReference>
<evidence type="ECO:0000256" key="2">
    <source>
        <dbReference type="ARBA" id="ARBA00007663"/>
    </source>
</evidence>
<feature type="compositionally biased region" description="Acidic residues" evidence="12">
    <location>
        <begin position="269"/>
        <end position="280"/>
    </location>
</feature>
<keyword evidence="7" id="KW-0548">Nucleotidyltransferase</keyword>
<dbReference type="RefSeq" id="WP_013863903.1">
    <property type="nucleotide sequence ID" value="NC_015635.1"/>
</dbReference>
<dbReference type="EC" id="2.7.7.87" evidence="3"/>
<name>F5XKG6_MICPN</name>
<keyword evidence="9" id="KW-0067">ATP-binding</keyword>
<evidence type="ECO:0000256" key="1">
    <source>
        <dbReference type="ARBA" id="ARBA00004496"/>
    </source>
</evidence>
<organism evidence="14 15">
    <name type="scientific">Microlunatus phosphovorus (strain ATCC 700054 / DSM 10555 / JCM 9379 / NBRC 101784 / NCIMB 13414 / VKM Ac-1990 / NM-1)</name>
    <dbReference type="NCBI Taxonomy" id="1032480"/>
    <lineage>
        <taxon>Bacteria</taxon>
        <taxon>Bacillati</taxon>
        <taxon>Actinomycetota</taxon>
        <taxon>Actinomycetes</taxon>
        <taxon>Propionibacteriales</taxon>
        <taxon>Propionibacteriaceae</taxon>
        <taxon>Microlunatus</taxon>
    </lineage>
</organism>
<dbReference type="InterPro" id="IPR006070">
    <property type="entry name" value="Sua5-like_dom"/>
</dbReference>
<dbReference type="PANTHER" id="PTHR17490">
    <property type="entry name" value="SUA5"/>
    <property type="match status" value="1"/>
</dbReference>
<comment type="catalytic activity">
    <reaction evidence="11">
        <text>L-threonine + hydrogencarbonate + ATP = L-threonylcarbamoyladenylate + diphosphate + H2O</text>
        <dbReference type="Rhea" id="RHEA:36407"/>
        <dbReference type="ChEBI" id="CHEBI:15377"/>
        <dbReference type="ChEBI" id="CHEBI:17544"/>
        <dbReference type="ChEBI" id="CHEBI:30616"/>
        <dbReference type="ChEBI" id="CHEBI:33019"/>
        <dbReference type="ChEBI" id="CHEBI:57926"/>
        <dbReference type="ChEBI" id="CHEBI:73682"/>
        <dbReference type="EC" id="2.7.7.87"/>
    </reaction>
</comment>
<dbReference type="GO" id="GO:0061710">
    <property type="term" value="F:L-threonylcarbamoyladenylate synthase"/>
    <property type="evidence" value="ECO:0007669"/>
    <property type="project" value="UniProtKB-EC"/>
</dbReference>
<dbReference type="Pfam" id="PF01300">
    <property type="entry name" value="Sua5_yciO_yrdC"/>
    <property type="match status" value="1"/>
</dbReference>
<protein>
    <recommendedName>
        <fullName evidence="10">L-threonylcarbamoyladenylate synthase</fullName>
        <ecNumber evidence="3">2.7.7.87</ecNumber>
    </recommendedName>
    <alternativeName>
        <fullName evidence="10">L-threonylcarbamoyladenylate synthase</fullName>
    </alternativeName>
</protein>
<dbReference type="GO" id="GO:0006450">
    <property type="term" value="P:regulation of translational fidelity"/>
    <property type="evidence" value="ECO:0007669"/>
    <property type="project" value="TreeGrafter"/>
</dbReference>
<accession>F5XKG6</accession>
<dbReference type="HOGENOM" id="CLU_031397_3_1_11"/>
<dbReference type="AlphaFoldDB" id="F5XKG6"/>
<dbReference type="GO" id="GO:0005737">
    <property type="term" value="C:cytoplasm"/>
    <property type="evidence" value="ECO:0007669"/>
    <property type="project" value="UniProtKB-SubCell"/>
</dbReference>
<keyword evidence="8" id="KW-0547">Nucleotide-binding</keyword>
<reference evidence="14 15" key="1">
    <citation type="submission" date="2011-05" db="EMBL/GenBank/DDBJ databases">
        <title>Whole genome sequence of Microlunatus phosphovorus NM-1.</title>
        <authorList>
            <person name="Hosoyama A."/>
            <person name="Sasaki K."/>
            <person name="Harada T."/>
            <person name="Igarashi R."/>
            <person name="Kawakoshi A."/>
            <person name="Sasagawa M."/>
            <person name="Fukada J."/>
            <person name="Nakamura S."/>
            <person name="Katano Y."/>
            <person name="Hanada S."/>
            <person name="Kamagata Y."/>
            <person name="Nakamura N."/>
            <person name="Yamazaki S."/>
            <person name="Fujita N."/>
        </authorList>
    </citation>
    <scope>NUCLEOTIDE SEQUENCE [LARGE SCALE GENOMIC DNA]</scope>
    <source>
        <strain evidence="15">ATCC 700054 / DSM 10555 / JCM 9379 / NBRC 101784 / NCIMB 13414 / VKM Ac-1990 / NM-1</strain>
    </source>
</reference>
<dbReference type="InterPro" id="IPR050156">
    <property type="entry name" value="TC-AMP_synthase_SUA5"/>
</dbReference>
<evidence type="ECO:0000313" key="15">
    <source>
        <dbReference type="Proteomes" id="UP000007947"/>
    </source>
</evidence>
<evidence type="ECO:0000256" key="3">
    <source>
        <dbReference type="ARBA" id="ARBA00012584"/>
    </source>
</evidence>
<keyword evidence="15" id="KW-1185">Reference proteome</keyword>